<dbReference type="Proteomes" id="UP000030745">
    <property type="component" value="Unassembled WGS sequence"/>
</dbReference>
<name>A0A067D919_SAPPC</name>
<keyword evidence="3" id="KW-1185">Reference proteome</keyword>
<evidence type="ECO:0000256" key="1">
    <source>
        <dbReference type="SAM" id="MobiDB-lite"/>
    </source>
</evidence>
<sequence length="102" mass="11550">MDANAGEAYVLDMLDLSSLDYSLQWSPEEADLLSALATTTDDEPPPTAKAKQSEALRRHRQKKREEQAELKRAAKELEEKLHLLQQTKALRDILQPPPSGRR</sequence>
<evidence type="ECO:0008006" key="4">
    <source>
        <dbReference type="Google" id="ProtNLM"/>
    </source>
</evidence>
<dbReference type="RefSeq" id="XP_012194775.1">
    <property type="nucleotide sequence ID" value="XM_012339385.1"/>
</dbReference>
<gene>
    <name evidence="2" type="ORF">SPRG_01193</name>
</gene>
<protein>
    <recommendedName>
        <fullName evidence="4">BZIP domain-containing protein</fullName>
    </recommendedName>
</protein>
<dbReference type="EMBL" id="KK583190">
    <property type="protein sequence ID" value="KDO35126.1"/>
    <property type="molecule type" value="Genomic_DNA"/>
</dbReference>
<evidence type="ECO:0000313" key="3">
    <source>
        <dbReference type="Proteomes" id="UP000030745"/>
    </source>
</evidence>
<organism evidence="2 3">
    <name type="scientific">Saprolegnia parasitica (strain CBS 223.65)</name>
    <dbReference type="NCBI Taxonomy" id="695850"/>
    <lineage>
        <taxon>Eukaryota</taxon>
        <taxon>Sar</taxon>
        <taxon>Stramenopiles</taxon>
        <taxon>Oomycota</taxon>
        <taxon>Saprolegniomycetes</taxon>
        <taxon>Saprolegniales</taxon>
        <taxon>Saprolegniaceae</taxon>
        <taxon>Saprolegnia</taxon>
    </lineage>
</organism>
<evidence type="ECO:0000313" key="2">
    <source>
        <dbReference type="EMBL" id="KDO35126.1"/>
    </source>
</evidence>
<accession>A0A067D919</accession>
<reference evidence="2 3" key="1">
    <citation type="journal article" date="2013" name="PLoS Genet.">
        <title>Distinctive expansion of potential virulence genes in the genome of the oomycete fish pathogen Saprolegnia parasitica.</title>
        <authorList>
            <person name="Jiang R.H."/>
            <person name="de Bruijn I."/>
            <person name="Haas B.J."/>
            <person name="Belmonte R."/>
            <person name="Lobach L."/>
            <person name="Christie J."/>
            <person name="van den Ackerveken G."/>
            <person name="Bottin A."/>
            <person name="Bulone V."/>
            <person name="Diaz-Moreno S.M."/>
            <person name="Dumas B."/>
            <person name="Fan L."/>
            <person name="Gaulin E."/>
            <person name="Govers F."/>
            <person name="Grenville-Briggs L.J."/>
            <person name="Horner N.R."/>
            <person name="Levin J.Z."/>
            <person name="Mammella M."/>
            <person name="Meijer H.J."/>
            <person name="Morris P."/>
            <person name="Nusbaum C."/>
            <person name="Oome S."/>
            <person name="Phillips A.J."/>
            <person name="van Rooyen D."/>
            <person name="Rzeszutek E."/>
            <person name="Saraiva M."/>
            <person name="Secombes C.J."/>
            <person name="Seidl M.F."/>
            <person name="Snel B."/>
            <person name="Stassen J.H."/>
            <person name="Sykes S."/>
            <person name="Tripathy S."/>
            <person name="van den Berg H."/>
            <person name="Vega-Arreguin J.C."/>
            <person name="Wawra S."/>
            <person name="Young S.K."/>
            <person name="Zeng Q."/>
            <person name="Dieguez-Uribeondo J."/>
            <person name="Russ C."/>
            <person name="Tyler B.M."/>
            <person name="van West P."/>
        </authorList>
    </citation>
    <scope>NUCLEOTIDE SEQUENCE [LARGE SCALE GENOMIC DNA]</scope>
    <source>
        <strain evidence="2 3">CBS 223.65</strain>
    </source>
</reference>
<dbReference type="GeneID" id="24123796"/>
<dbReference type="VEuPathDB" id="FungiDB:SPRG_01193"/>
<dbReference type="AlphaFoldDB" id="A0A067D919"/>
<feature type="region of interest" description="Disordered" evidence="1">
    <location>
        <begin position="36"/>
        <end position="69"/>
    </location>
</feature>
<dbReference type="KEGG" id="spar:SPRG_01193"/>
<proteinExistence type="predicted"/>